<comment type="subcellular location">
    <subcellularLocation>
        <location evidence="2">Cell membrane</location>
    </subcellularLocation>
</comment>
<dbReference type="CDD" id="cd06225">
    <property type="entry name" value="HAMP"/>
    <property type="match status" value="1"/>
</dbReference>
<dbReference type="GO" id="GO:0000155">
    <property type="term" value="F:phosphorelay sensor kinase activity"/>
    <property type="evidence" value="ECO:0007669"/>
    <property type="project" value="InterPro"/>
</dbReference>
<dbReference type="EC" id="2.7.13.3" evidence="3"/>
<dbReference type="Gene3D" id="3.30.565.10">
    <property type="entry name" value="Histidine kinase-like ATPase, C-terminal domain"/>
    <property type="match status" value="1"/>
</dbReference>
<feature type="transmembrane region" description="Helical" evidence="11">
    <location>
        <begin position="192"/>
        <end position="216"/>
    </location>
</feature>
<name>A0A841CMP8_9PSEU</name>
<dbReference type="PRINTS" id="PR00344">
    <property type="entry name" value="BCTRLSENSOR"/>
</dbReference>
<accession>A0A841CMP8</accession>
<keyword evidence="9" id="KW-0902">Two-component regulatory system</keyword>
<evidence type="ECO:0000256" key="1">
    <source>
        <dbReference type="ARBA" id="ARBA00000085"/>
    </source>
</evidence>
<dbReference type="SUPFAM" id="SSF55874">
    <property type="entry name" value="ATPase domain of HSP90 chaperone/DNA topoisomerase II/histidine kinase"/>
    <property type="match status" value="1"/>
</dbReference>
<dbReference type="InterPro" id="IPR003660">
    <property type="entry name" value="HAMP_dom"/>
</dbReference>
<keyword evidence="10" id="KW-0175">Coiled coil</keyword>
<dbReference type="Pfam" id="PF05227">
    <property type="entry name" value="CHASE3"/>
    <property type="match status" value="1"/>
</dbReference>
<dbReference type="PANTHER" id="PTHR43304:SF1">
    <property type="entry name" value="PAC DOMAIN-CONTAINING PROTEIN"/>
    <property type="match status" value="1"/>
</dbReference>
<dbReference type="InterPro" id="IPR003661">
    <property type="entry name" value="HisK_dim/P_dom"/>
</dbReference>
<evidence type="ECO:0000313" key="15">
    <source>
        <dbReference type="Proteomes" id="UP000547510"/>
    </source>
</evidence>
<evidence type="ECO:0000256" key="3">
    <source>
        <dbReference type="ARBA" id="ARBA00012438"/>
    </source>
</evidence>
<evidence type="ECO:0000256" key="11">
    <source>
        <dbReference type="SAM" id="Phobius"/>
    </source>
</evidence>
<dbReference type="PROSITE" id="PS50885">
    <property type="entry name" value="HAMP"/>
    <property type="match status" value="1"/>
</dbReference>
<evidence type="ECO:0000256" key="10">
    <source>
        <dbReference type="SAM" id="Coils"/>
    </source>
</evidence>
<dbReference type="SUPFAM" id="SSF47384">
    <property type="entry name" value="Homodimeric domain of signal transducing histidine kinase"/>
    <property type="match status" value="1"/>
</dbReference>
<evidence type="ECO:0000256" key="9">
    <source>
        <dbReference type="ARBA" id="ARBA00023012"/>
    </source>
</evidence>
<evidence type="ECO:0000256" key="5">
    <source>
        <dbReference type="ARBA" id="ARBA00022679"/>
    </source>
</evidence>
<dbReference type="SMART" id="SM00388">
    <property type="entry name" value="HisKA"/>
    <property type="match status" value="1"/>
</dbReference>
<dbReference type="SMART" id="SM00304">
    <property type="entry name" value="HAMP"/>
    <property type="match status" value="1"/>
</dbReference>
<dbReference type="PROSITE" id="PS50109">
    <property type="entry name" value="HIS_KIN"/>
    <property type="match status" value="1"/>
</dbReference>
<dbReference type="EMBL" id="JACHJN010000005">
    <property type="protein sequence ID" value="MBB5957275.1"/>
    <property type="molecule type" value="Genomic_DNA"/>
</dbReference>
<feature type="coiled-coil region" evidence="10">
    <location>
        <begin position="265"/>
        <end position="295"/>
    </location>
</feature>
<dbReference type="Proteomes" id="UP000547510">
    <property type="component" value="Unassembled WGS sequence"/>
</dbReference>
<keyword evidence="8 11" id="KW-1133">Transmembrane helix</keyword>
<evidence type="ECO:0000256" key="8">
    <source>
        <dbReference type="ARBA" id="ARBA00022989"/>
    </source>
</evidence>
<keyword evidence="5" id="KW-0808">Transferase</keyword>
<evidence type="ECO:0000256" key="6">
    <source>
        <dbReference type="ARBA" id="ARBA00022692"/>
    </source>
</evidence>
<proteinExistence type="predicted"/>
<reference evidence="14 15" key="1">
    <citation type="submission" date="2020-08" db="EMBL/GenBank/DDBJ databases">
        <title>Genomic Encyclopedia of Type Strains, Phase III (KMG-III): the genomes of soil and plant-associated and newly described type strains.</title>
        <authorList>
            <person name="Whitman W."/>
        </authorList>
    </citation>
    <scope>NUCLEOTIDE SEQUENCE [LARGE SCALE GENOMIC DNA]</scope>
    <source>
        <strain evidence="14 15">CECT 8640</strain>
    </source>
</reference>
<evidence type="ECO:0000313" key="14">
    <source>
        <dbReference type="EMBL" id="MBB5957275.1"/>
    </source>
</evidence>
<dbReference type="AlphaFoldDB" id="A0A841CMP8"/>
<protein>
    <recommendedName>
        <fullName evidence="3">histidine kinase</fullName>
        <ecNumber evidence="3">2.7.13.3</ecNumber>
    </recommendedName>
</protein>
<dbReference type="InterPro" id="IPR036097">
    <property type="entry name" value="HisK_dim/P_sf"/>
</dbReference>
<gene>
    <name evidence="14" type="ORF">FHS29_003868</name>
</gene>
<dbReference type="PANTHER" id="PTHR43304">
    <property type="entry name" value="PHYTOCHROME-LIKE PROTEIN CPH1"/>
    <property type="match status" value="1"/>
</dbReference>
<dbReference type="InterPro" id="IPR005467">
    <property type="entry name" value="His_kinase_dom"/>
</dbReference>
<evidence type="ECO:0000256" key="7">
    <source>
        <dbReference type="ARBA" id="ARBA00022777"/>
    </source>
</evidence>
<dbReference type="SMART" id="SM00387">
    <property type="entry name" value="HATPase_c"/>
    <property type="match status" value="1"/>
</dbReference>
<evidence type="ECO:0000256" key="4">
    <source>
        <dbReference type="ARBA" id="ARBA00022553"/>
    </source>
</evidence>
<evidence type="ECO:0000259" key="13">
    <source>
        <dbReference type="PROSITE" id="PS50885"/>
    </source>
</evidence>
<dbReference type="RefSeq" id="WP_312864982.1">
    <property type="nucleotide sequence ID" value="NZ_JACHJN010000005.1"/>
</dbReference>
<keyword evidence="7 14" id="KW-0418">Kinase</keyword>
<evidence type="ECO:0000256" key="2">
    <source>
        <dbReference type="ARBA" id="ARBA00004236"/>
    </source>
</evidence>
<feature type="domain" description="Histidine kinase" evidence="12">
    <location>
        <begin position="302"/>
        <end position="522"/>
    </location>
</feature>
<dbReference type="InterPro" id="IPR052162">
    <property type="entry name" value="Sensor_kinase/Photoreceptor"/>
</dbReference>
<dbReference type="InterPro" id="IPR007891">
    <property type="entry name" value="CHASE3"/>
</dbReference>
<feature type="domain" description="HAMP" evidence="13">
    <location>
        <begin position="214"/>
        <end position="266"/>
    </location>
</feature>
<dbReference type="Pfam" id="PF02518">
    <property type="entry name" value="HATPase_c"/>
    <property type="match status" value="1"/>
</dbReference>
<dbReference type="Pfam" id="PF00672">
    <property type="entry name" value="HAMP"/>
    <property type="match status" value="1"/>
</dbReference>
<dbReference type="InterPro" id="IPR004358">
    <property type="entry name" value="Sig_transdc_His_kin-like_C"/>
</dbReference>
<keyword evidence="6 11" id="KW-0812">Transmembrane</keyword>
<comment type="caution">
    <text evidence="14">The sequence shown here is derived from an EMBL/GenBank/DDBJ whole genome shotgun (WGS) entry which is preliminary data.</text>
</comment>
<dbReference type="Pfam" id="PF00512">
    <property type="entry name" value="HisKA"/>
    <property type="match status" value="1"/>
</dbReference>
<dbReference type="Gene3D" id="6.10.340.10">
    <property type="match status" value="1"/>
</dbReference>
<feature type="transmembrane region" description="Helical" evidence="11">
    <location>
        <begin position="12"/>
        <end position="33"/>
    </location>
</feature>
<evidence type="ECO:0000259" key="12">
    <source>
        <dbReference type="PROSITE" id="PS50109"/>
    </source>
</evidence>
<sequence length="533" mass="59520">MNRIAPWRRLTVQAWFGLLLGLMILLLVVGALAGAQALRRTAEVSDELVDRIQPAHTEALRLRHALVDQETGVRGYVLGADFRYLRPYEEGIRVEAQALARLREVLDGRDALLADVDAIDRTARQWRREYAEPAISAVVAGSPRPEETAAVLRGKETFDRLRGLFDEHNARLDRAREDGHADLDRARRLRDVVLGSTAAGLMAMGVAMAVVVHLVVIRPLRVLRVASRKVSTGEFGQRIEVRGAVDVRSVAEDVEQMRGRIVAALEASRANEQRLRRQTAELDAQTEELRRSNSELEQFAYVASHDLQEPLRKVASFCQLLDKRYGDQLDERAQQYIGFAVDGAKRMQVLINDLLTFSRVGRQVQLRHGVSLDSTLSLALDNLATRIEENRARIQRPAGLPTVDGDPTHLAMLWQNLVGNALKFRRPDRDPAVTITCDPDTLAGGRPAWRIGVADNGIGVDPQYAEKIFVIFQRLHGRDEYSGTGIGLAVCRKIVEYHGGTIRLDTDHRDGTRLVFTLPAHRLSEDQPDSPRG</sequence>
<keyword evidence="11" id="KW-0472">Membrane</keyword>
<dbReference type="CDD" id="cd00082">
    <property type="entry name" value="HisKA"/>
    <property type="match status" value="1"/>
</dbReference>
<dbReference type="InterPro" id="IPR036890">
    <property type="entry name" value="HATPase_C_sf"/>
</dbReference>
<keyword evidence="4" id="KW-0597">Phosphoprotein</keyword>
<dbReference type="InterPro" id="IPR003594">
    <property type="entry name" value="HATPase_dom"/>
</dbReference>
<dbReference type="GO" id="GO:0005886">
    <property type="term" value="C:plasma membrane"/>
    <property type="evidence" value="ECO:0007669"/>
    <property type="project" value="UniProtKB-SubCell"/>
</dbReference>
<keyword evidence="15" id="KW-1185">Reference proteome</keyword>
<dbReference type="Gene3D" id="1.10.287.130">
    <property type="match status" value="1"/>
</dbReference>
<comment type="catalytic activity">
    <reaction evidence="1">
        <text>ATP + protein L-histidine = ADP + protein N-phospho-L-histidine.</text>
        <dbReference type="EC" id="2.7.13.3"/>
    </reaction>
</comment>
<organism evidence="14 15">
    <name type="scientific">Saccharothrix tamanrassetensis</name>
    <dbReference type="NCBI Taxonomy" id="1051531"/>
    <lineage>
        <taxon>Bacteria</taxon>
        <taxon>Bacillati</taxon>
        <taxon>Actinomycetota</taxon>
        <taxon>Actinomycetes</taxon>
        <taxon>Pseudonocardiales</taxon>
        <taxon>Pseudonocardiaceae</taxon>
        <taxon>Saccharothrix</taxon>
    </lineage>
</organism>